<gene>
    <name evidence="1" type="ORF">NCWK1_2366</name>
</gene>
<dbReference type="Pfam" id="PF11103">
    <property type="entry name" value="DUF2887"/>
    <property type="match status" value="1"/>
</dbReference>
<evidence type="ECO:0000313" key="2">
    <source>
        <dbReference type="Proteomes" id="UP000236527"/>
    </source>
</evidence>
<protein>
    <recommendedName>
        <fullName evidence="3">Flagellar assembly protein H</fullName>
    </recommendedName>
</protein>
<evidence type="ECO:0000313" key="1">
    <source>
        <dbReference type="EMBL" id="GBE92610.1"/>
    </source>
</evidence>
<evidence type="ECO:0008006" key="3">
    <source>
        <dbReference type="Google" id="ProtNLM"/>
    </source>
</evidence>
<keyword evidence="2" id="KW-1185">Reference proteome</keyword>
<proteinExistence type="predicted"/>
<dbReference type="RefSeq" id="WP_103124915.1">
    <property type="nucleotide sequence ID" value="NZ_DF978427.1"/>
</dbReference>
<dbReference type="EMBL" id="BDGE01000039">
    <property type="protein sequence ID" value="GBE92610.1"/>
    <property type="molecule type" value="Genomic_DNA"/>
</dbReference>
<name>A0A2H6LHC0_9NOSO</name>
<dbReference type="InterPro" id="IPR022573">
    <property type="entry name" value="DUF2887"/>
</dbReference>
<organism evidence="1 2">
    <name type="scientific">Nostoc cycadae WK-1</name>
    <dbReference type="NCBI Taxonomy" id="1861711"/>
    <lineage>
        <taxon>Bacteria</taxon>
        <taxon>Bacillati</taxon>
        <taxon>Cyanobacteriota</taxon>
        <taxon>Cyanophyceae</taxon>
        <taxon>Nostocales</taxon>
        <taxon>Nostocaceae</taxon>
        <taxon>Nostoc</taxon>
    </lineage>
</organism>
<sequence>MKTDSIFYQLFAEFPNIFFELLGRSISDNQDYQFRSVEIKQTRQEIANPLSSQAIIDLIETIIVYKFPHLSREEVENMLKLNALKQTRVYQEALEEGREEGKLSAVPLLLKAGITVEEIAEQLQINLDTVRKIAQQQT</sequence>
<accession>A0A2H6LHC0</accession>
<dbReference type="AlphaFoldDB" id="A0A2H6LHC0"/>
<comment type="caution">
    <text evidence="1">The sequence shown here is derived from an EMBL/GenBank/DDBJ whole genome shotgun (WGS) entry which is preliminary data.</text>
</comment>
<dbReference type="Proteomes" id="UP000236527">
    <property type="component" value="Unassembled WGS sequence"/>
</dbReference>
<reference evidence="2" key="1">
    <citation type="journal article" date="2018" name="Genome Announc.">
        <title>Draft Genome Sequence of the Nitrogen-Fixing and Hormogonia-Inducing Cyanobacterium Nostoc cycadae Strain WK-1, Isolated from the Coralloid Roots of Cycas revoluta.</title>
        <authorList>
            <person name="Kanesaki Y."/>
            <person name="Hirose M."/>
            <person name="Hirose Y."/>
            <person name="Fujisawa T."/>
            <person name="Nakamura Y."/>
            <person name="Watanabe S."/>
            <person name="Matsunaga S."/>
            <person name="Uchida H."/>
            <person name="Murakami A."/>
        </authorList>
    </citation>
    <scope>NUCLEOTIDE SEQUENCE [LARGE SCALE GENOMIC DNA]</scope>
    <source>
        <strain evidence="2">WK-1</strain>
    </source>
</reference>